<dbReference type="InterPro" id="IPR001647">
    <property type="entry name" value="HTH_TetR"/>
</dbReference>
<feature type="compositionally biased region" description="Low complexity" evidence="5">
    <location>
        <begin position="217"/>
        <end position="238"/>
    </location>
</feature>
<evidence type="ECO:0000256" key="4">
    <source>
        <dbReference type="PROSITE-ProRule" id="PRU00335"/>
    </source>
</evidence>
<feature type="DNA-binding region" description="H-T-H motif" evidence="4">
    <location>
        <begin position="35"/>
        <end position="54"/>
    </location>
</feature>
<evidence type="ECO:0000256" key="2">
    <source>
        <dbReference type="ARBA" id="ARBA00023125"/>
    </source>
</evidence>
<dbReference type="PROSITE" id="PS50977">
    <property type="entry name" value="HTH_TETR_2"/>
    <property type="match status" value="1"/>
</dbReference>
<dbReference type="Proteomes" id="UP000266906">
    <property type="component" value="Unassembled WGS sequence"/>
</dbReference>
<name>A0A3N4SK10_9ACTN</name>
<dbReference type="SUPFAM" id="SSF54593">
    <property type="entry name" value="Glyoxalase/Bleomycin resistance protein/Dihydroxybiphenyl dioxygenase"/>
    <property type="match status" value="1"/>
</dbReference>
<dbReference type="Gene3D" id="3.10.180.10">
    <property type="entry name" value="2,3-Dihydroxybiphenyl 1,2-Dioxygenase, domain 1"/>
    <property type="match status" value="1"/>
</dbReference>
<evidence type="ECO:0000313" key="7">
    <source>
        <dbReference type="EMBL" id="RPE36864.1"/>
    </source>
</evidence>
<accession>A0A3N4SK10</accession>
<dbReference type="GO" id="GO:0003700">
    <property type="term" value="F:DNA-binding transcription factor activity"/>
    <property type="evidence" value="ECO:0007669"/>
    <property type="project" value="TreeGrafter"/>
</dbReference>
<evidence type="ECO:0000256" key="3">
    <source>
        <dbReference type="ARBA" id="ARBA00023163"/>
    </source>
</evidence>
<keyword evidence="1" id="KW-0805">Transcription regulation</keyword>
<evidence type="ECO:0000313" key="8">
    <source>
        <dbReference type="Proteomes" id="UP000266906"/>
    </source>
</evidence>
<keyword evidence="8" id="KW-1185">Reference proteome</keyword>
<keyword evidence="3" id="KW-0804">Transcription</keyword>
<comment type="caution">
    <text evidence="7">The sequence shown here is derived from an EMBL/GenBank/DDBJ whole genome shotgun (WGS) entry which is preliminary data.</text>
</comment>
<dbReference type="EMBL" id="RKQG01000001">
    <property type="protein sequence ID" value="RPE36864.1"/>
    <property type="molecule type" value="Genomic_DNA"/>
</dbReference>
<proteinExistence type="predicted"/>
<evidence type="ECO:0000256" key="5">
    <source>
        <dbReference type="SAM" id="MobiDB-lite"/>
    </source>
</evidence>
<dbReference type="Pfam" id="PF00903">
    <property type="entry name" value="Glyoxalase"/>
    <property type="match status" value="1"/>
</dbReference>
<dbReference type="Gene3D" id="1.10.357.10">
    <property type="entry name" value="Tetracycline Repressor, domain 2"/>
    <property type="match status" value="1"/>
</dbReference>
<dbReference type="PANTHER" id="PTHR30055:SF238">
    <property type="entry name" value="MYCOFACTOCIN BIOSYNTHESIS TRANSCRIPTIONAL REGULATOR MFTR-RELATED"/>
    <property type="match status" value="1"/>
</dbReference>
<dbReference type="SUPFAM" id="SSF46689">
    <property type="entry name" value="Homeodomain-like"/>
    <property type="match status" value="1"/>
</dbReference>
<evidence type="ECO:0000259" key="6">
    <source>
        <dbReference type="PROSITE" id="PS50977"/>
    </source>
</evidence>
<dbReference type="AlphaFoldDB" id="A0A3N4SK10"/>
<sequence>MTTPGLRERKKRATREALRAAALRLAVEHGPDGVRVEDIAEAAGVSPRTYHNYFAGREQAIVSAVTADREERVAAALAARPAGVRLAEAVTDAVVEQYTGTGEQAPEALLLILTRPALREAFLDTTAGIEAPLAAAITARLAAAQQHRAAGPESARVLAAATAAAVRIALADWLRPPAGPAGEAGPAAAAGLVVPAGPLPERLRAALAPLAPAFDAAEQQSAGQQSAGQQSAGQQSAGPVRRVVPNVKVAGEGAQRANREFYGRLGLAEVMNHGWIMTLAAPAVPAAQVSFAVRDATAPVLPDLSVEVADVDAAHTAMLAAGAEVVHPLSDEEWGVRRFFVRDPNGLVVNVLGHR</sequence>
<dbReference type="InterPro" id="IPR009057">
    <property type="entry name" value="Homeodomain-like_sf"/>
</dbReference>
<dbReference type="InterPro" id="IPR029068">
    <property type="entry name" value="Glyas_Bleomycin-R_OHBP_Dase"/>
</dbReference>
<dbReference type="InterPro" id="IPR004360">
    <property type="entry name" value="Glyas_Fos-R_dOase_dom"/>
</dbReference>
<evidence type="ECO:0000256" key="1">
    <source>
        <dbReference type="ARBA" id="ARBA00023015"/>
    </source>
</evidence>
<dbReference type="InterPro" id="IPR050109">
    <property type="entry name" value="HTH-type_TetR-like_transc_reg"/>
</dbReference>
<dbReference type="Pfam" id="PF00440">
    <property type="entry name" value="TetR_N"/>
    <property type="match status" value="1"/>
</dbReference>
<feature type="domain" description="HTH tetR-type" evidence="6">
    <location>
        <begin position="12"/>
        <end position="72"/>
    </location>
</feature>
<organism evidence="7 8">
    <name type="scientific">Kitasatospora cineracea</name>
    <dbReference type="NCBI Taxonomy" id="88074"/>
    <lineage>
        <taxon>Bacteria</taxon>
        <taxon>Bacillati</taxon>
        <taxon>Actinomycetota</taxon>
        <taxon>Actinomycetes</taxon>
        <taxon>Kitasatosporales</taxon>
        <taxon>Streptomycetaceae</taxon>
        <taxon>Kitasatospora</taxon>
    </lineage>
</organism>
<dbReference type="GO" id="GO:0000976">
    <property type="term" value="F:transcription cis-regulatory region binding"/>
    <property type="evidence" value="ECO:0007669"/>
    <property type="project" value="TreeGrafter"/>
</dbReference>
<feature type="region of interest" description="Disordered" evidence="5">
    <location>
        <begin position="217"/>
        <end position="241"/>
    </location>
</feature>
<protein>
    <submittedName>
        <fullName evidence="7">TetR family transcriptional regulator</fullName>
    </submittedName>
</protein>
<dbReference type="PANTHER" id="PTHR30055">
    <property type="entry name" value="HTH-TYPE TRANSCRIPTIONAL REGULATOR RUTR"/>
    <property type="match status" value="1"/>
</dbReference>
<gene>
    <name evidence="7" type="ORF">EDD38_5245</name>
</gene>
<keyword evidence="2 4" id="KW-0238">DNA-binding</keyword>
<reference evidence="7 8" key="1">
    <citation type="submission" date="2018-11" db="EMBL/GenBank/DDBJ databases">
        <title>Sequencing the genomes of 1000 actinobacteria strains.</title>
        <authorList>
            <person name="Klenk H.-P."/>
        </authorList>
    </citation>
    <scope>NUCLEOTIDE SEQUENCE [LARGE SCALE GENOMIC DNA]</scope>
    <source>
        <strain evidence="7 8">DSM 44781</strain>
    </source>
</reference>